<dbReference type="AlphaFoldDB" id="A0A9X2C1R1"/>
<sequence>MSNRLRAPWLPAAIAMSLLAGCAAQMQPVADFGASANHLAGAYKPFTTGLEDSCEQQQRTVALSAPGNYDDEVVWRDARAFCAQYKRAGAEAAAIADGLSAYAVALVRLSGARPTVFDSEIRQASGELGAMTHDGEPVIANQELNVATKALRATALLVVEGRLQTLTKSTLQENQAPLEVVVNAMKRYADKIYDHQLTDTRAVLIGEHASFVAASNAATSSDVPRVLPWRLAQPGLRADIDANRLAHDHVLAFDEAADALVKAHADLAANFDTLHGVLQLKQVQDFVAKVQALKASAAL</sequence>
<accession>A0A9X2C1R1</accession>
<dbReference type="RefSeq" id="WP_275681273.1">
    <property type="nucleotide sequence ID" value="NZ_JAJLJH010000001.1"/>
</dbReference>
<evidence type="ECO:0000313" key="2">
    <source>
        <dbReference type="EMBL" id="MCK9685265.1"/>
    </source>
</evidence>
<evidence type="ECO:0000313" key="3">
    <source>
        <dbReference type="Proteomes" id="UP001139353"/>
    </source>
</evidence>
<feature type="chain" id="PRO_5040978636" description="Imelysin-like domain-containing protein" evidence="1">
    <location>
        <begin position="21"/>
        <end position="299"/>
    </location>
</feature>
<reference evidence="2" key="1">
    <citation type="submission" date="2021-11" db="EMBL/GenBank/DDBJ databases">
        <title>BS-T2-15 a new species belonging to the Comamonadaceae family isolated from the soil of a French oak forest.</title>
        <authorList>
            <person name="Mieszkin S."/>
            <person name="Alain K."/>
        </authorList>
    </citation>
    <scope>NUCLEOTIDE SEQUENCE</scope>
    <source>
        <strain evidence="2">BS-T2-15</strain>
    </source>
</reference>
<comment type="caution">
    <text evidence="2">The sequence shown here is derived from an EMBL/GenBank/DDBJ whole genome shotgun (WGS) entry which is preliminary data.</text>
</comment>
<dbReference type="Proteomes" id="UP001139353">
    <property type="component" value="Unassembled WGS sequence"/>
</dbReference>
<organism evidence="2 3">
    <name type="scientific">Scleromatobacter humisilvae</name>
    <dbReference type="NCBI Taxonomy" id="2897159"/>
    <lineage>
        <taxon>Bacteria</taxon>
        <taxon>Pseudomonadati</taxon>
        <taxon>Pseudomonadota</taxon>
        <taxon>Betaproteobacteria</taxon>
        <taxon>Burkholderiales</taxon>
        <taxon>Sphaerotilaceae</taxon>
        <taxon>Scleromatobacter</taxon>
    </lineage>
</organism>
<gene>
    <name evidence="2" type="ORF">LPC04_06005</name>
</gene>
<keyword evidence="3" id="KW-1185">Reference proteome</keyword>
<name>A0A9X2C1R1_9BURK</name>
<evidence type="ECO:0000256" key="1">
    <source>
        <dbReference type="SAM" id="SignalP"/>
    </source>
</evidence>
<evidence type="ECO:0008006" key="4">
    <source>
        <dbReference type="Google" id="ProtNLM"/>
    </source>
</evidence>
<protein>
    <recommendedName>
        <fullName evidence="4">Imelysin-like domain-containing protein</fullName>
    </recommendedName>
</protein>
<dbReference type="PROSITE" id="PS51257">
    <property type="entry name" value="PROKAR_LIPOPROTEIN"/>
    <property type="match status" value="1"/>
</dbReference>
<feature type="signal peptide" evidence="1">
    <location>
        <begin position="1"/>
        <end position="20"/>
    </location>
</feature>
<keyword evidence="1" id="KW-0732">Signal</keyword>
<proteinExistence type="predicted"/>
<dbReference type="EMBL" id="JAJLJH010000001">
    <property type="protein sequence ID" value="MCK9685265.1"/>
    <property type="molecule type" value="Genomic_DNA"/>
</dbReference>